<sequence>MDTKIKKCCPNCSQLYQLKPANSKSNPNIPLFLECGHSMCENCVRNIVKFGEPIECKVCFQNMQVSTSDTALLIQNKILLYKLFPVNVYMVGELCLQNMESKDTKKGMVAHEHYIDIKSLIKSTEISQGNCVECQGPTSKMCQQCDQILCDNCFKKSHRNFAIFKNHVLQNIDVAKQKNTCNIHKDKPLDYYCKDCAKSICINCMMVGGDKFCKNHDVTSIQEVNENFLSEIADLTPKVDEILRRLTKTGVDIGNLLTKIEDELTSSEYMTLLNNMEQHFSKIYAIIQKQKDEITFKLCELKNIERESLEEAKNDIAKGIKIAKKTLDTINSLDPMKMNEVLDRSRRYFAEFHDML</sequence>
<dbReference type="Pfam" id="PF00643">
    <property type="entry name" value="zf-B_box"/>
    <property type="match status" value="1"/>
</dbReference>
<dbReference type="InterPro" id="IPR017907">
    <property type="entry name" value="Znf_RING_CS"/>
</dbReference>
<dbReference type="PROSITE" id="PS50089">
    <property type="entry name" value="ZF_RING_2"/>
    <property type="match status" value="1"/>
</dbReference>
<dbReference type="GO" id="GO:0008270">
    <property type="term" value="F:zinc ion binding"/>
    <property type="evidence" value="ECO:0007669"/>
    <property type="project" value="UniProtKB-KW"/>
</dbReference>
<keyword evidence="2 4" id="KW-0863">Zinc-finger</keyword>
<dbReference type="PROSITE" id="PS50119">
    <property type="entry name" value="ZF_BBOX"/>
    <property type="match status" value="1"/>
</dbReference>
<dbReference type="PANTHER" id="PTHR25462">
    <property type="entry name" value="BONUS, ISOFORM C-RELATED"/>
    <property type="match status" value="1"/>
</dbReference>
<evidence type="ECO:0000256" key="3">
    <source>
        <dbReference type="ARBA" id="ARBA00022833"/>
    </source>
</evidence>
<evidence type="ECO:0000259" key="5">
    <source>
        <dbReference type="PROSITE" id="PS50089"/>
    </source>
</evidence>
<keyword evidence="1" id="KW-0479">Metal-binding</keyword>
<evidence type="ECO:0000256" key="4">
    <source>
        <dbReference type="PROSITE-ProRule" id="PRU00024"/>
    </source>
</evidence>
<dbReference type="CDD" id="cd19757">
    <property type="entry name" value="Bbox1"/>
    <property type="match status" value="1"/>
</dbReference>
<feature type="domain" description="B box-type" evidence="6">
    <location>
        <begin position="176"/>
        <end position="221"/>
    </location>
</feature>
<dbReference type="CDD" id="cd19756">
    <property type="entry name" value="Bbox2"/>
    <property type="match status" value="1"/>
</dbReference>
<gene>
    <name evidence="7" type="primary">jg17302</name>
    <name evidence="7" type="ORF">PAEG_LOCUS4997</name>
</gene>
<accession>A0A8S4QVK9</accession>
<dbReference type="SUPFAM" id="SSF57845">
    <property type="entry name" value="B-box zinc-binding domain"/>
    <property type="match status" value="1"/>
</dbReference>
<feature type="domain" description="RING-type" evidence="5">
    <location>
        <begin position="9"/>
        <end position="59"/>
    </location>
</feature>
<evidence type="ECO:0000256" key="2">
    <source>
        <dbReference type="ARBA" id="ARBA00022771"/>
    </source>
</evidence>
<keyword evidence="3" id="KW-0862">Zinc</keyword>
<dbReference type="InterPro" id="IPR013083">
    <property type="entry name" value="Znf_RING/FYVE/PHD"/>
</dbReference>
<reference evidence="7" key="1">
    <citation type="submission" date="2022-03" db="EMBL/GenBank/DDBJ databases">
        <authorList>
            <person name="Lindestad O."/>
        </authorList>
    </citation>
    <scope>NUCLEOTIDE SEQUENCE</scope>
</reference>
<evidence type="ECO:0000259" key="6">
    <source>
        <dbReference type="PROSITE" id="PS50119"/>
    </source>
</evidence>
<dbReference type="AlphaFoldDB" id="A0A8S4QVK9"/>
<dbReference type="PROSITE" id="PS00518">
    <property type="entry name" value="ZF_RING_1"/>
    <property type="match status" value="1"/>
</dbReference>
<dbReference type="OrthoDB" id="6928591at2759"/>
<dbReference type="Gene3D" id="3.30.40.10">
    <property type="entry name" value="Zinc/RING finger domain, C3HC4 (zinc finger)"/>
    <property type="match status" value="1"/>
</dbReference>
<evidence type="ECO:0000313" key="8">
    <source>
        <dbReference type="Proteomes" id="UP000838756"/>
    </source>
</evidence>
<dbReference type="Gene3D" id="3.30.160.60">
    <property type="entry name" value="Classic Zinc Finger"/>
    <property type="match status" value="1"/>
</dbReference>
<proteinExistence type="predicted"/>
<comment type="caution">
    <text evidence="7">The sequence shown here is derived from an EMBL/GenBank/DDBJ whole genome shotgun (WGS) entry which is preliminary data.</text>
</comment>
<dbReference type="Pfam" id="PF22586">
    <property type="entry name" value="ANCHR-like_BBOX"/>
    <property type="match status" value="1"/>
</dbReference>
<dbReference type="SMART" id="SM00184">
    <property type="entry name" value="RING"/>
    <property type="match status" value="1"/>
</dbReference>
<protein>
    <submittedName>
        <fullName evidence="7">Jg17302 protein</fullName>
    </submittedName>
</protein>
<dbReference type="EMBL" id="CAKXAJ010017700">
    <property type="protein sequence ID" value="CAH2217076.1"/>
    <property type="molecule type" value="Genomic_DNA"/>
</dbReference>
<dbReference type="InterPro" id="IPR047153">
    <property type="entry name" value="TRIM45/56/19-like"/>
</dbReference>
<name>A0A8S4QVK9_9NEOP</name>
<dbReference type="Proteomes" id="UP000838756">
    <property type="component" value="Unassembled WGS sequence"/>
</dbReference>
<dbReference type="InterPro" id="IPR000315">
    <property type="entry name" value="Znf_B-box"/>
</dbReference>
<dbReference type="InterPro" id="IPR001841">
    <property type="entry name" value="Znf_RING"/>
</dbReference>
<dbReference type="SMART" id="SM00336">
    <property type="entry name" value="BBOX"/>
    <property type="match status" value="2"/>
</dbReference>
<dbReference type="PANTHER" id="PTHR25462:SF296">
    <property type="entry name" value="MEIOTIC P26, ISOFORM F"/>
    <property type="match status" value="1"/>
</dbReference>
<evidence type="ECO:0000313" key="7">
    <source>
        <dbReference type="EMBL" id="CAH2217076.1"/>
    </source>
</evidence>
<organism evidence="7 8">
    <name type="scientific">Pararge aegeria aegeria</name>
    <dbReference type="NCBI Taxonomy" id="348720"/>
    <lineage>
        <taxon>Eukaryota</taxon>
        <taxon>Metazoa</taxon>
        <taxon>Ecdysozoa</taxon>
        <taxon>Arthropoda</taxon>
        <taxon>Hexapoda</taxon>
        <taxon>Insecta</taxon>
        <taxon>Pterygota</taxon>
        <taxon>Neoptera</taxon>
        <taxon>Endopterygota</taxon>
        <taxon>Lepidoptera</taxon>
        <taxon>Glossata</taxon>
        <taxon>Ditrysia</taxon>
        <taxon>Papilionoidea</taxon>
        <taxon>Nymphalidae</taxon>
        <taxon>Satyrinae</taxon>
        <taxon>Satyrini</taxon>
        <taxon>Parargina</taxon>
        <taxon>Pararge</taxon>
    </lineage>
</organism>
<keyword evidence="8" id="KW-1185">Reference proteome</keyword>
<evidence type="ECO:0000256" key="1">
    <source>
        <dbReference type="ARBA" id="ARBA00022723"/>
    </source>
</evidence>